<evidence type="ECO:0000313" key="9">
    <source>
        <dbReference type="Proteomes" id="UP000696280"/>
    </source>
</evidence>
<feature type="transmembrane region" description="Helical" evidence="6">
    <location>
        <begin position="223"/>
        <end position="242"/>
    </location>
</feature>
<dbReference type="GO" id="GO:0008195">
    <property type="term" value="F:phosphatidate phosphatase activity"/>
    <property type="evidence" value="ECO:0007669"/>
    <property type="project" value="TreeGrafter"/>
</dbReference>
<reference evidence="8" key="1">
    <citation type="submission" date="2021-07" db="EMBL/GenBank/DDBJ databases">
        <authorList>
            <person name="Durling M."/>
        </authorList>
    </citation>
    <scope>NUCLEOTIDE SEQUENCE</scope>
</reference>
<dbReference type="InterPro" id="IPR043216">
    <property type="entry name" value="PAP-like"/>
</dbReference>
<evidence type="ECO:0000256" key="1">
    <source>
        <dbReference type="ARBA" id="ARBA00004141"/>
    </source>
</evidence>
<proteinExistence type="inferred from homology"/>
<comment type="caution">
    <text evidence="8">The sequence shown here is derived from an EMBL/GenBank/DDBJ whole genome shotgun (WGS) entry which is preliminary data.</text>
</comment>
<dbReference type="GO" id="GO:0016020">
    <property type="term" value="C:membrane"/>
    <property type="evidence" value="ECO:0007669"/>
    <property type="project" value="UniProtKB-SubCell"/>
</dbReference>
<dbReference type="InterPro" id="IPR000326">
    <property type="entry name" value="PAP2/HPO"/>
</dbReference>
<evidence type="ECO:0000256" key="3">
    <source>
        <dbReference type="ARBA" id="ARBA00022692"/>
    </source>
</evidence>
<organism evidence="8 9">
    <name type="scientific">Hymenoscyphus fraxineus</name>
    <dbReference type="NCBI Taxonomy" id="746836"/>
    <lineage>
        <taxon>Eukaryota</taxon>
        <taxon>Fungi</taxon>
        <taxon>Dikarya</taxon>
        <taxon>Ascomycota</taxon>
        <taxon>Pezizomycotina</taxon>
        <taxon>Leotiomycetes</taxon>
        <taxon>Helotiales</taxon>
        <taxon>Helotiaceae</taxon>
        <taxon>Hymenoscyphus</taxon>
    </lineage>
</organism>
<keyword evidence="4 6" id="KW-1133">Transmembrane helix</keyword>
<evidence type="ECO:0000313" key="8">
    <source>
        <dbReference type="EMBL" id="CAG8951560.1"/>
    </source>
</evidence>
<dbReference type="Proteomes" id="UP000696280">
    <property type="component" value="Unassembled WGS sequence"/>
</dbReference>
<feature type="transmembrane region" description="Helical" evidence="6">
    <location>
        <begin position="254"/>
        <end position="273"/>
    </location>
</feature>
<name>A0A9N9PQ03_9HELO</name>
<keyword evidence="5 6" id="KW-0472">Membrane</keyword>
<feature type="transmembrane region" description="Helical" evidence="6">
    <location>
        <begin position="87"/>
        <end position="107"/>
    </location>
</feature>
<gene>
    <name evidence="8" type="ORF">HYFRA_00007476</name>
</gene>
<dbReference type="CDD" id="cd03390">
    <property type="entry name" value="PAP2_containing_1_like"/>
    <property type="match status" value="1"/>
</dbReference>
<evidence type="ECO:0000256" key="6">
    <source>
        <dbReference type="SAM" id="Phobius"/>
    </source>
</evidence>
<comment type="subcellular location">
    <subcellularLocation>
        <location evidence="1">Membrane</location>
        <topology evidence="1">Multi-pass membrane protein</topology>
    </subcellularLocation>
</comment>
<dbReference type="PANTHER" id="PTHR10165:SF84">
    <property type="entry name" value="PHOSPHATIDIC ACID PHOSPHATASE BETA"/>
    <property type="match status" value="1"/>
</dbReference>
<feature type="domain" description="Phosphatidic acid phosphatase type 2/haloperoxidase" evidence="7">
    <location>
        <begin position="119"/>
        <end position="269"/>
    </location>
</feature>
<dbReference type="Gene3D" id="1.20.144.10">
    <property type="entry name" value="Phosphatidic acid phosphatase type 2/haloperoxidase"/>
    <property type="match status" value="1"/>
</dbReference>
<dbReference type="PANTHER" id="PTHR10165">
    <property type="entry name" value="LIPID PHOSPHATE PHOSPHATASE"/>
    <property type="match status" value="1"/>
</dbReference>
<protein>
    <recommendedName>
        <fullName evidence="7">Phosphatidic acid phosphatase type 2/haloperoxidase domain-containing protein</fullName>
    </recommendedName>
</protein>
<evidence type="ECO:0000256" key="5">
    <source>
        <dbReference type="ARBA" id="ARBA00023136"/>
    </source>
</evidence>
<comment type="similarity">
    <text evidence="2">Belongs to the PA-phosphatase related phosphoesterase family.</text>
</comment>
<evidence type="ECO:0000256" key="4">
    <source>
        <dbReference type="ARBA" id="ARBA00022989"/>
    </source>
</evidence>
<keyword evidence="3 6" id="KW-0812">Transmembrane</keyword>
<dbReference type="InterPro" id="IPR036938">
    <property type="entry name" value="PAP2/HPO_sf"/>
</dbReference>
<dbReference type="AlphaFoldDB" id="A0A9N9PQ03"/>
<evidence type="ECO:0000256" key="2">
    <source>
        <dbReference type="ARBA" id="ARBA00008816"/>
    </source>
</evidence>
<dbReference type="EMBL" id="CAJVRL010000043">
    <property type="protein sequence ID" value="CAG8951560.1"/>
    <property type="molecule type" value="Genomic_DNA"/>
</dbReference>
<dbReference type="GO" id="GO:0046839">
    <property type="term" value="P:phospholipid dephosphorylation"/>
    <property type="evidence" value="ECO:0007669"/>
    <property type="project" value="TreeGrafter"/>
</dbReference>
<dbReference type="Pfam" id="PF01569">
    <property type="entry name" value="PAP2"/>
    <property type="match status" value="1"/>
</dbReference>
<keyword evidence="9" id="KW-1185">Reference proteome</keyword>
<dbReference type="GO" id="GO:0006644">
    <property type="term" value="P:phospholipid metabolic process"/>
    <property type="evidence" value="ECO:0007669"/>
    <property type="project" value="InterPro"/>
</dbReference>
<accession>A0A9N9PQ03</accession>
<dbReference type="OrthoDB" id="10030083at2759"/>
<sequence>MSIKEPVSRHEKVSSAASPLLRLVWLDYLGIFSFVLFTLGIWKMPIYYFDDRIVPMSPWVSEPSLDYGFASLRPPIELDYPWRPEPIPSWACGVIVVLVPLIIVALFQLKSPGIYDLHAGVSGVLKAVVATAFVCTVLKQVVGGFRPHFMDACKPDPNSITKEPGLERYWIGVIACTGDPYEIKKALQSFPSGHAANSFASGSFTTLYLNAKLKTFSDHGSHFWIMMVTISPLLVASLISGSMYTSYQHHANDIVFGMVIGLSFGILAYRSVYTSLFDFRRNHIPLILPRRPIESSATASVQQDMSAKEVEERSVLSCDTFSWTRWRQQRSRFRSTNIPQSKKNENGAEVEPICVPPVVN</sequence>
<feature type="transmembrane region" description="Helical" evidence="6">
    <location>
        <begin position="20"/>
        <end position="42"/>
    </location>
</feature>
<dbReference type="SUPFAM" id="SSF48317">
    <property type="entry name" value="Acid phosphatase/Vanadium-dependent haloperoxidase"/>
    <property type="match status" value="1"/>
</dbReference>
<dbReference type="SMART" id="SM00014">
    <property type="entry name" value="acidPPc"/>
    <property type="match status" value="1"/>
</dbReference>
<evidence type="ECO:0000259" key="7">
    <source>
        <dbReference type="SMART" id="SM00014"/>
    </source>
</evidence>